<gene>
    <name evidence="1" type="ORF">AVDCRST_MAG39-899</name>
</gene>
<dbReference type="PANTHER" id="PTHR43434">
    <property type="entry name" value="PHOSPHOGLYCOLATE PHOSPHATASE"/>
    <property type="match status" value="1"/>
</dbReference>
<reference evidence="1" key="1">
    <citation type="submission" date="2020-02" db="EMBL/GenBank/DDBJ databases">
        <authorList>
            <person name="Meier V. D."/>
        </authorList>
    </citation>
    <scope>NUCLEOTIDE SEQUENCE</scope>
    <source>
        <strain evidence="1">AVDCRST_MAG39</strain>
    </source>
</reference>
<dbReference type="GO" id="GO:0006281">
    <property type="term" value="P:DNA repair"/>
    <property type="evidence" value="ECO:0007669"/>
    <property type="project" value="TreeGrafter"/>
</dbReference>
<dbReference type="AlphaFoldDB" id="A0A6J4SJ38"/>
<dbReference type="InterPro" id="IPR050155">
    <property type="entry name" value="HAD-like_hydrolase_sf"/>
</dbReference>
<organism evidence="1">
    <name type="scientific">uncultured Sphingomonadaceae bacterium</name>
    <dbReference type="NCBI Taxonomy" id="169976"/>
    <lineage>
        <taxon>Bacteria</taxon>
        <taxon>Pseudomonadati</taxon>
        <taxon>Pseudomonadota</taxon>
        <taxon>Alphaproteobacteria</taxon>
        <taxon>Sphingomonadales</taxon>
        <taxon>Sphingomonadaceae</taxon>
        <taxon>environmental samples</taxon>
    </lineage>
</organism>
<dbReference type="GO" id="GO:0005829">
    <property type="term" value="C:cytosol"/>
    <property type="evidence" value="ECO:0007669"/>
    <property type="project" value="TreeGrafter"/>
</dbReference>
<dbReference type="SFLD" id="SFLDG01135">
    <property type="entry name" value="C1.5.6:_HAD__Beta-PGM__Phospha"/>
    <property type="match status" value="1"/>
</dbReference>
<evidence type="ECO:0000313" key="1">
    <source>
        <dbReference type="EMBL" id="CAA9493081.1"/>
    </source>
</evidence>
<dbReference type="SFLD" id="SFLDS00003">
    <property type="entry name" value="Haloacid_Dehalogenase"/>
    <property type="match status" value="1"/>
</dbReference>
<proteinExistence type="predicted"/>
<sequence>MNRLVVFDCDGTLVDSQANICRAMDECFTRAELPPPDPARTRRVVGLSLVEAMEAMLPDGSPELHRTLAEDYKTAFQRLRGRGGLADEPLFPGVAELLADLDAAGWLLGVATGKSDRGLLLCLDHHGLRPRFVTLQTADRHPSKPHPAMVELAMAEAGAAPETTAVIGDTSFDMAMARNAGALAVGIAWGYHPPGELRAAGADYVAETADEVRNILERHPWPT</sequence>
<name>A0A6J4SJ38_9SPHN</name>
<dbReference type="InterPro" id="IPR036412">
    <property type="entry name" value="HAD-like_sf"/>
</dbReference>
<dbReference type="GO" id="GO:0008967">
    <property type="term" value="F:phosphoglycolate phosphatase activity"/>
    <property type="evidence" value="ECO:0007669"/>
    <property type="project" value="TreeGrafter"/>
</dbReference>
<dbReference type="Gene3D" id="1.10.150.240">
    <property type="entry name" value="Putative phosphatase, domain 2"/>
    <property type="match status" value="1"/>
</dbReference>
<dbReference type="NCBIfam" id="TIGR01549">
    <property type="entry name" value="HAD-SF-IA-v1"/>
    <property type="match status" value="1"/>
</dbReference>
<dbReference type="InterPro" id="IPR006439">
    <property type="entry name" value="HAD-SF_hydro_IA"/>
</dbReference>
<dbReference type="SFLD" id="SFLDG01129">
    <property type="entry name" value="C1.5:_HAD__Beta-PGM__Phosphata"/>
    <property type="match status" value="1"/>
</dbReference>
<dbReference type="InterPro" id="IPR023214">
    <property type="entry name" value="HAD_sf"/>
</dbReference>
<dbReference type="SUPFAM" id="SSF56784">
    <property type="entry name" value="HAD-like"/>
    <property type="match status" value="1"/>
</dbReference>
<dbReference type="PANTHER" id="PTHR43434:SF24">
    <property type="entry name" value="HYDROLASE-RELATED"/>
    <property type="match status" value="1"/>
</dbReference>
<dbReference type="InterPro" id="IPR041492">
    <property type="entry name" value="HAD_2"/>
</dbReference>
<dbReference type="InterPro" id="IPR023198">
    <property type="entry name" value="PGP-like_dom2"/>
</dbReference>
<dbReference type="Gene3D" id="3.40.50.1000">
    <property type="entry name" value="HAD superfamily/HAD-like"/>
    <property type="match status" value="1"/>
</dbReference>
<dbReference type="EMBL" id="CADCVW010000038">
    <property type="protein sequence ID" value="CAA9493081.1"/>
    <property type="molecule type" value="Genomic_DNA"/>
</dbReference>
<accession>A0A6J4SJ38</accession>
<dbReference type="Pfam" id="PF13419">
    <property type="entry name" value="HAD_2"/>
    <property type="match status" value="1"/>
</dbReference>
<protein>
    <submittedName>
        <fullName evidence="1">Similar to phosphoglycolate phosphatase, clustered with ribosomal large subunit pseudouridine synthase C</fullName>
    </submittedName>
</protein>